<dbReference type="EMBL" id="CALNXI010000393">
    <property type="protein sequence ID" value="CAH3026184.1"/>
    <property type="molecule type" value="Genomic_DNA"/>
</dbReference>
<comment type="caution">
    <text evidence="6">The sequence shown here is derived from an EMBL/GenBank/DDBJ whole genome shotgun (WGS) entry which is preliminary data.</text>
</comment>
<feature type="region of interest" description="Disordered" evidence="4">
    <location>
        <begin position="186"/>
        <end position="251"/>
    </location>
</feature>
<feature type="domain" description="FAM192A/Fyv6 N-terminal" evidence="5">
    <location>
        <begin position="6"/>
        <end position="107"/>
    </location>
</feature>
<dbReference type="InterPro" id="IPR039845">
    <property type="entry name" value="FAM192A"/>
</dbReference>
<dbReference type="Proteomes" id="UP001159427">
    <property type="component" value="Unassembled WGS sequence"/>
</dbReference>
<sequence>MSGVSFVSEAELDEIRDKRQKEWEKVRKEDDPLECPEQVHDNKTLYERLQEQKQKKQDEWDEQHQLKNMIRGLDSDETLFLDLVSKQQEEIASRRFNEETQEIREYRDAVSQFQSTAAVPADIKLPGSAVLNRKSSQESGTKKSQLQLIAGAIKRKGNSEKTSPQKRTKVCEEVKESKLAFTAYAVGKNQENENVSATQRHTSLVENKTMDQLPGNETKTESEQNQAGEQRPVIPGLGIYSDSSDSETSDE</sequence>
<evidence type="ECO:0000256" key="4">
    <source>
        <dbReference type="SAM" id="MobiDB-lite"/>
    </source>
</evidence>
<dbReference type="Pfam" id="PF10187">
    <property type="entry name" value="FAM192A_Fyv6_N"/>
    <property type="match status" value="1"/>
</dbReference>
<organism evidence="6 7">
    <name type="scientific">Porites evermanni</name>
    <dbReference type="NCBI Taxonomy" id="104178"/>
    <lineage>
        <taxon>Eukaryota</taxon>
        <taxon>Metazoa</taxon>
        <taxon>Cnidaria</taxon>
        <taxon>Anthozoa</taxon>
        <taxon>Hexacorallia</taxon>
        <taxon>Scleractinia</taxon>
        <taxon>Fungiina</taxon>
        <taxon>Poritidae</taxon>
        <taxon>Porites</taxon>
    </lineage>
</organism>
<comment type="subcellular location">
    <subcellularLocation>
        <location evidence="1">Nucleus</location>
    </subcellularLocation>
</comment>
<gene>
    <name evidence="6" type="ORF">PEVE_00028348</name>
</gene>
<proteinExistence type="predicted"/>
<dbReference type="PANTHER" id="PTHR13495:SF0">
    <property type="entry name" value="PSME3-INTERACTING PROTEIN"/>
    <property type="match status" value="1"/>
</dbReference>
<evidence type="ECO:0000256" key="2">
    <source>
        <dbReference type="ARBA" id="ARBA00023242"/>
    </source>
</evidence>
<dbReference type="PANTHER" id="PTHR13495">
    <property type="entry name" value="NEFA-INTERACTING NUCLEAR PROTEIN NIP30"/>
    <property type="match status" value="1"/>
</dbReference>
<evidence type="ECO:0000256" key="3">
    <source>
        <dbReference type="SAM" id="Coils"/>
    </source>
</evidence>
<feature type="coiled-coil region" evidence="3">
    <location>
        <begin position="39"/>
        <end position="66"/>
    </location>
</feature>
<name>A0ABN8M979_9CNID</name>
<protein>
    <recommendedName>
        <fullName evidence="5">FAM192A/Fyv6 N-terminal domain-containing protein</fullName>
    </recommendedName>
</protein>
<dbReference type="InterPro" id="IPR019331">
    <property type="entry name" value="FAM192A/Fyv6_N"/>
</dbReference>
<evidence type="ECO:0000256" key="1">
    <source>
        <dbReference type="ARBA" id="ARBA00004123"/>
    </source>
</evidence>
<feature type="region of interest" description="Disordered" evidence="4">
    <location>
        <begin position="130"/>
        <end position="171"/>
    </location>
</feature>
<evidence type="ECO:0000313" key="7">
    <source>
        <dbReference type="Proteomes" id="UP001159427"/>
    </source>
</evidence>
<keyword evidence="2" id="KW-0539">Nucleus</keyword>
<feature type="compositionally biased region" description="Polar residues" evidence="4">
    <location>
        <begin position="192"/>
        <end position="206"/>
    </location>
</feature>
<evidence type="ECO:0000313" key="6">
    <source>
        <dbReference type="EMBL" id="CAH3026184.1"/>
    </source>
</evidence>
<keyword evidence="3" id="KW-0175">Coiled coil</keyword>
<evidence type="ECO:0000259" key="5">
    <source>
        <dbReference type="Pfam" id="PF10187"/>
    </source>
</evidence>
<feature type="compositionally biased region" description="Polar residues" evidence="4">
    <location>
        <begin position="133"/>
        <end position="147"/>
    </location>
</feature>
<reference evidence="6 7" key="1">
    <citation type="submission" date="2022-05" db="EMBL/GenBank/DDBJ databases">
        <authorList>
            <consortium name="Genoscope - CEA"/>
            <person name="William W."/>
        </authorList>
    </citation>
    <scope>NUCLEOTIDE SEQUENCE [LARGE SCALE GENOMIC DNA]</scope>
</reference>
<accession>A0ABN8M979</accession>
<keyword evidence="7" id="KW-1185">Reference proteome</keyword>